<proteinExistence type="predicted"/>
<keyword evidence="1" id="KW-0472">Membrane</keyword>
<feature type="transmembrane region" description="Helical" evidence="1">
    <location>
        <begin position="156"/>
        <end position="173"/>
    </location>
</feature>
<comment type="caution">
    <text evidence="2">The sequence shown here is derived from an EMBL/GenBank/DDBJ whole genome shotgun (WGS) entry which is preliminary data.</text>
</comment>
<feature type="transmembrane region" description="Helical" evidence="1">
    <location>
        <begin position="179"/>
        <end position="196"/>
    </location>
</feature>
<name>A0A7X2XU97_9LACO</name>
<feature type="transmembrane region" description="Helical" evidence="1">
    <location>
        <begin position="89"/>
        <end position="114"/>
    </location>
</feature>
<keyword evidence="1" id="KW-1133">Transmembrane helix</keyword>
<gene>
    <name evidence="2" type="ORF">GM612_03675</name>
</gene>
<reference evidence="2 3" key="1">
    <citation type="submission" date="2019-11" db="EMBL/GenBank/DDBJ databases">
        <title>Lactobacillus sp. nov. CRM56-3, isolated from fermented tea leaves.</title>
        <authorList>
            <person name="Phuengjayaem S."/>
            <person name="Tanasupawat S."/>
        </authorList>
    </citation>
    <scope>NUCLEOTIDE SEQUENCE [LARGE SCALE GENOMIC DNA]</scope>
    <source>
        <strain evidence="2 3">CRM56-3</strain>
    </source>
</reference>
<keyword evidence="1" id="KW-0812">Transmembrane</keyword>
<protein>
    <submittedName>
        <fullName evidence="2">DUF1700 domain-containing protein</fullName>
    </submittedName>
</protein>
<evidence type="ECO:0000313" key="2">
    <source>
        <dbReference type="EMBL" id="MTV81754.1"/>
    </source>
</evidence>
<dbReference type="AlphaFoldDB" id="A0A7X2XU97"/>
<evidence type="ECO:0000256" key="1">
    <source>
        <dbReference type="SAM" id="Phobius"/>
    </source>
</evidence>
<dbReference type="Proteomes" id="UP000466388">
    <property type="component" value="Unassembled WGS sequence"/>
</dbReference>
<feature type="transmembrane region" description="Helical" evidence="1">
    <location>
        <begin position="120"/>
        <end position="144"/>
    </location>
</feature>
<accession>A0A7X2XU97</accession>
<organism evidence="2 3">
    <name type="scientific">Secundilactobacillus folii</name>
    <dbReference type="NCBI Taxonomy" id="2678357"/>
    <lineage>
        <taxon>Bacteria</taxon>
        <taxon>Bacillati</taxon>
        <taxon>Bacillota</taxon>
        <taxon>Bacilli</taxon>
        <taxon>Lactobacillales</taxon>
        <taxon>Lactobacillaceae</taxon>
        <taxon>Secundilactobacillus</taxon>
    </lineage>
</organism>
<dbReference type="EMBL" id="WNJO01000003">
    <property type="protein sequence ID" value="MTV81754.1"/>
    <property type="molecule type" value="Genomic_DNA"/>
</dbReference>
<sequence>MASKMDKYISEFKAYLGQLSAEEREEVVNFYSEYLQDGGFETYDSAVNELGSPKHLARKVLADYSIRLLDSPIRNSSSSHHKPGSVRTIWLIILGILSTPVTIPLAIGAVALLFGVLIGVFSLILAIVATVIGVLIGGLVALFAGIGVIGQSLSTGLVYFGGGLAVVGIFIAMIPFFNWLIRGLVHVVLSFSRWLYGKLSRRNRAEERRDRK</sequence>
<dbReference type="Pfam" id="PF22564">
    <property type="entry name" value="HAAS"/>
    <property type="match status" value="1"/>
</dbReference>
<evidence type="ECO:0000313" key="3">
    <source>
        <dbReference type="Proteomes" id="UP000466388"/>
    </source>
</evidence>
<keyword evidence="3" id="KW-1185">Reference proteome</keyword>